<dbReference type="InterPro" id="IPR029044">
    <property type="entry name" value="Nucleotide-diphossugar_trans"/>
</dbReference>
<comment type="caution">
    <text evidence="5">The sequence shown here is derived from an EMBL/GenBank/DDBJ whole genome shotgun (WGS) entry which is preliminary data.</text>
</comment>
<gene>
    <name evidence="5" type="ORF">LOSG293_440050</name>
</gene>
<keyword evidence="4" id="KW-0812">Transmembrane</keyword>
<keyword evidence="3 5" id="KW-0808">Transferase</keyword>
<evidence type="ECO:0000256" key="4">
    <source>
        <dbReference type="SAM" id="Phobius"/>
    </source>
</evidence>
<organism evidence="5 6">
    <name type="scientific">Secundilactobacillus oryzae JCM 18671</name>
    <dbReference type="NCBI Taxonomy" id="1291743"/>
    <lineage>
        <taxon>Bacteria</taxon>
        <taxon>Bacillati</taxon>
        <taxon>Bacillota</taxon>
        <taxon>Bacilli</taxon>
        <taxon>Lactobacillales</taxon>
        <taxon>Lactobacillaceae</taxon>
        <taxon>Secundilactobacillus</taxon>
    </lineage>
</organism>
<feature type="transmembrane region" description="Helical" evidence="4">
    <location>
        <begin position="382"/>
        <end position="404"/>
    </location>
</feature>
<accession>A0A081BKT0</accession>
<dbReference type="PANTHER" id="PTHR43630">
    <property type="entry name" value="POLY-BETA-1,6-N-ACETYL-D-GLUCOSAMINE SYNTHASE"/>
    <property type="match status" value="1"/>
</dbReference>
<dbReference type="CDD" id="cd06423">
    <property type="entry name" value="CESA_like"/>
    <property type="match status" value="1"/>
</dbReference>
<dbReference type="InterPro" id="IPR017542">
    <property type="entry name" value="XrtG-assoc_glycosyltfrase"/>
</dbReference>
<proteinExistence type="inferred from homology"/>
<dbReference type="EMBL" id="BBJM01000044">
    <property type="protein sequence ID" value="GAK48648.1"/>
    <property type="molecule type" value="Genomic_DNA"/>
</dbReference>
<keyword evidence="6" id="KW-1185">Reference proteome</keyword>
<dbReference type="OrthoDB" id="9766299at2"/>
<evidence type="ECO:0000313" key="6">
    <source>
        <dbReference type="Proteomes" id="UP000028700"/>
    </source>
</evidence>
<dbReference type="STRING" id="1291743.LOSG293_440050"/>
<evidence type="ECO:0000256" key="3">
    <source>
        <dbReference type="ARBA" id="ARBA00022679"/>
    </source>
</evidence>
<dbReference type="NCBIfam" id="TIGR03111">
    <property type="entry name" value="glyc2_xrt_Gpos1"/>
    <property type="match status" value="1"/>
</dbReference>
<keyword evidence="2" id="KW-0328">Glycosyltransferase</keyword>
<dbReference type="Pfam" id="PF13641">
    <property type="entry name" value="Glyco_tranf_2_3"/>
    <property type="match status" value="1"/>
</dbReference>
<dbReference type="PANTHER" id="PTHR43630:SF1">
    <property type="entry name" value="POLY-BETA-1,6-N-ACETYL-D-GLUCOSAMINE SYNTHASE"/>
    <property type="match status" value="1"/>
</dbReference>
<dbReference type="GO" id="GO:0016757">
    <property type="term" value="F:glycosyltransferase activity"/>
    <property type="evidence" value="ECO:0007669"/>
    <property type="project" value="UniProtKB-KW"/>
</dbReference>
<feature type="transmembrane region" description="Helical" evidence="4">
    <location>
        <begin position="318"/>
        <end position="337"/>
    </location>
</feature>
<dbReference type="RefSeq" id="WP_034529503.1">
    <property type="nucleotide sequence ID" value="NZ_BBJM01000044.1"/>
</dbReference>
<dbReference type="eggNOG" id="COG1215">
    <property type="taxonomic scope" value="Bacteria"/>
</dbReference>
<evidence type="ECO:0000256" key="2">
    <source>
        <dbReference type="ARBA" id="ARBA00022676"/>
    </source>
</evidence>
<sequence>MSYWLDLTLFKMGFWLTWALIPILAEIIPSLISSIRIIIHNAHPKPQAFPDKMPMISVLVPVYNSEDTLFACLDSISKSTYPKDSLQVIVADNQSTDNSFNIFAEAQNQFKDLHLSIIHTAKGKAQALNEALYAAVGTYIINIDSDGVLEPHALTNMILQFENDPEMTALTGTILTQKQPLKERGHLLQYNEYFEYGQAFLSGRVMESHNNRLFTMSEAFSAFRKEAVLTSFLYDIDSIGEDTDMTFQIRDRMQGRVGLCADAIFYIEPISNLGELYTQRQRWQRGEVEVVHQYSHNLGVRGFYKNFMVRRLLKDHTFLFPRMIWLCASIALLFFRYSPIMMGMSYIIIYLLYILVSFFNYLCVLQLLKKFPEEHHFYRKQWWVILIMPLYNFICAIIRFIGVLNSMTTTSGWNSTPFKTEMQQIWSVFRRDLSRNRTK</sequence>
<dbReference type="Proteomes" id="UP000028700">
    <property type="component" value="Unassembled WGS sequence"/>
</dbReference>
<reference evidence="5" key="1">
    <citation type="journal article" date="2014" name="Genome Announc.">
        <title>Draft Genome Sequence of Lactobacillus oryzae Strain SG293T.</title>
        <authorList>
            <person name="Tanizawa Y."/>
            <person name="Fujisawa T."/>
            <person name="Mochizuki T."/>
            <person name="Kaminuma E."/>
            <person name="Nakamura Y."/>
            <person name="Tohno M."/>
        </authorList>
    </citation>
    <scope>NUCLEOTIDE SEQUENCE [LARGE SCALE GENOMIC DNA]</scope>
    <source>
        <strain evidence="5">SG293</strain>
    </source>
</reference>
<feature type="transmembrane region" description="Helical" evidence="4">
    <location>
        <begin position="343"/>
        <end position="362"/>
    </location>
</feature>
<keyword evidence="4" id="KW-1133">Transmembrane helix</keyword>
<dbReference type="Gene3D" id="3.90.550.10">
    <property type="entry name" value="Spore Coat Polysaccharide Biosynthesis Protein SpsA, Chain A"/>
    <property type="match status" value="1"/>
</dbReference>
<protein>
    <submittedName>
        <fullName evidence="5">Glycosyltransferase</fullName>
    </submittedName>
</protein>
<comment type="similarity">
    <text evidence="1">Belongs to the glycosyltransferase 2 family.</text>
</comment>
<name>A0A081BKT0_9LACO</name>
<dbReference type="AlphaFoldDB" id="A0A081BKT0"/>
<evidence type="ECO:0000313" key="5">
    <source>
        <dbReference type="EMBL" id="GAK48648.1"/>
    </source>
</evidence>
<dbReference type="SUPFAM" id="SSF53448">
    <property type="entry name" value="Nucleotide-diphospho-sugar transferases"/>
    <property type="match status" value="1"/>
</dbReference>
<feature type="transmembrane region" description="Helical" evidence="4">
    <location>
        <begin position="12"/>
        <end position="39"/>
    </location>
</feature>
<keyword evidence="4" id="KW-0472">Membrane</keyword>
<evidence type="ECO:0000256" key="1">
    <source>
        <dbReference type="ARBA" id="ARBA00006739"/>
    </source>
</evidence>